<organism evidence="3 4">
    <name type="scientific">Actinocrinis puniceicyclus</name>
    <dbReference type="NCBI Taxonomy" id="977794"/>
    <lineage>
        <taxon>Bacteria</taxon>
        <taxon>Bacillati</taxon>
        <taxon>Actinomycetota</taxon>
        <taxon>Actinomycetes</taxon>
        <taxon>Catenulisporales</taxon>
        <taxon>Actinospicaceae</taxon>
        <taxon>Actinocrinis</taxon>
    </lineage>
</organism>
<dbReference type="EMBL" id="JAGSXH010000021">
    <property type="protein sequence ID" value="MBS2963119.1"/>
    <property type="molecule type" value="Genomic_DNA"/>
</dbReference>
<dbReference type="GO" id="GO:0050135">
    <property type="term" value="F:NADP+ nucleosidase activity"/>
    <property type="evidence" value="ECO:0007669"/>
    <property type="project" value="InterPro"/>
</dbReference>
<dbReference type="PANTHER" id="PTHR42059">
    <property type="entry name" value="TNT DOMAIN-CONTAINING PROTEIN"/>
    <property type="match status" value="1"/>
</dbReference>
<dbReference type="RefSeq" id="WP_211466512.1">
    <property type="nucleotide sequence ID" value="NZ_JAGSXH010000021.1"/>
</dbReference>
<dbReference type="AlphaFoldDB" id="A0A8J7WNL5"/>
<dbReference type="Proteomes" id="UP000677913">
    <property type="component" value="Unassembled WGS sequence"/>
</dbReference>
<keyword evidence="4" id="KW-1185">Reference proteome</keyword>
<evidence type="ECO:0000259" key="2">
    <source>
        <dbReference type="Pfam" id="PF14021"/>
    </source>
</evidence>
<comment type="caution">
    <text evidence="3">The sequence shown here is derived from an EMBL/GenBank/DDBJ whole genome shotgun (WGS) entry which is preliminary data.</text>
</comment>
<reference evidence="3" key="1">
    <citation type="submission" date="2021-04" db="EMBL/GenBank/DDBJ databases">
        <title>Genome based classification of Actinospica acidithermotolerans sp. nov., an actinobacterium isolated from an Indonesian hot spring.</title>
        <authorList>
            <person name="Kusuma A.B."/>
            <person name="Putra K.E."/>
            <person name="Nafisah S."/>
            <person name="Loh J."/>
            <person name="Nouioui I."/>
            <person name="Goodfellow M."/>
        </authorList>
    </citation>
    <scope>NUCLEOTIDE SEQUENCE</scope>
    <source>
        <strain evidence="3">DSM 45618</strain>
    </source>
</reference>
<dbReference type="InterPro" id="IPR053024">
    <property type="entry name" value="Fungal_surface_NADase"/>
</dbReference>
<sequence>MPKAIVKALEEAAERVGRTLSKDAGKAVEGMYRDAGKGTEAVVERITKADAESAHKLIDLAQKAGKGDAVRDAGKASSLRRKFGDILDPANAGKPVRYLDENGKPIPTNKLRHPDLDDTELQRLQAIQDKINAHNQAYRAQHSDWPAPPPGVDRNHPAVQGLLPPGYDPYHGQGHDAWMRSITNEDGSLAWADGNKYPDGFSSPTDREPVSLPVGQRIDRFGGPAGSFTSPPGVPYPERALPPTNLDGASYHQYEVIKPLPVWQGGIAPQMGEPGGGVQHYLPFSVQTFVEAGYLREIKL</sequence>
<gene>
    <name evidence="3" type="ORF">KGA66_08690</name>
</gene>
<evidence type="ECO:0000313" key="4">
    <source>
        <dbReference type="Proteomes" id="UP000677913"/>
    </source>
</evidence>
<evidence type="ECO:0000313" key="3">
    <source>
        <dbReference type="EMBL" id="MBS2963119.1"/>
    </source>
</evidence>
<dbReference type="PANTHER" id="PTHR42059:SF1">
    <property type="entry name" value="TNT DOMAIN-CONTAINING PROTEIN"/>
    <property type="match status" value="1"/>
</dbReference>
<dbReference type="InterPro" id="IPR025331">
    <property type="entry name" value="TNT"/>
</dbReference>
<feature type="region of interest" description="Disordered" evidence="1">
    <location>
        <begin position="94"/>
        <end position="114"/>
    </location>
</feature>
<proteinExistence type="predicted"/>
<protein>
    <submittedName>
        <fullName evidence="3">TNT domain-containing protein</fullName>
    </submittedName>
</protein>
<name>A0A8J7WNL5_9ACTN</name>
<accession>A0A8J7WNL5</accession>
<dbReference type="Pfam" id="PF14021">
    <property type="entry name" value="TNT"/>
    <property type="match status" value="1"/>
</dbReference>
<feature type="domain" description="TNT" evidence="2">
    <location>
        <begin position="212"/>
        <end position="298"/>
    </location>
</feature>
<evidence type="ECO:0000256" key="1">
    <source>
        <dbReference type="SAM" id="MobiDB-lite"/>
    </source>
</evidence>